<proteinExistence type="predicted"/>
<feature type="signal peptide" evidence="2">
    <location>
        <begin position="1"/>
        <end position="17"/>
    </location>
</feature>
<reference evidence="4" key="1">
    <citation type="submission" date="2023-01" db="EMBL/GenBank/DDBJ databases">
        <title>Key to firefly adult light organ development and bioluminescence: homeobox transcription factors regulate luciferase expression and transportation to peroxisome.</title>
        <authorList>
            <person name="Fu X."/>
        </authorList>
    </citation>
    <scope>NUCLEOTIDE SEQUENCE [LARGE SCALE GENOMIC DNA]</scope>
</reference>
<comment type="caution">
    <text evidence="3">The sequence shown here is derived from an EMBL/GenBank/DDBJ whole genome shotgun (WGS) entry which is preliminary data.</text>
</comment>
<dbReference type="EMBL" id="JARPUR010000002">
    <property type="protein sequence ID" value="KAK4883706.1"/>
    <property type="molecule type" value="Genomic_DNA"/>
</dbReference>
<evidence type="ECO:0000313" key="3">
    <source>
        <dbReference type="EMBL" id="KAK4883706.1"/>
    </source>
</evidence>
<accession>A0AAN7PJE0</accession>
<evidence type="ECO:0000256" key="2">
    <source>
        <dbReference type="SAM" id="SignalP"/>
    </source>
</evidence>
<keyword evidence="1" id="KW-1133">Transmembrane helix</keyword>
<keyword evidence="1" id="KW-0812">Transmembrane</keyword>
<evidence type="ECO:0000313" key="4">
    <source>
        <dbReference type="Proteomes" id="UP001353858"/>
    </source>
</evidence>
<name>A0AAN7PJE0_9COLE</name>
<dbReference type="AlphaFoldDB" id="A0AAN7PJE0"/>
<dbReference type="Proteomes" id="UP001353858">
    <property type="component" value="Unassembled WGS sequence"/>
</dbReference>
<feature type="transmembrane region" description="Helical" evidence="1">
    <location>
        <begin position="122"/>
        <end position="142"/>
    </location>
</feature>
<keyword evidence="1" id="KW-0472">Membrane</keyword>
<keyword evidence="4" id="KW-1185">Reference proteome</keyword>
<evidence type="ECO:0000256" key="1">
    <source>
        <dbReference type="SAM" id="Phobius"/>
    </source>
</evidence>
<keyword evidence="2" id="KW-0732">Signal</keyword>
<protein>
    <submittedName>
        <fullName evidence="3">Uncharacterized protein</fullName>
    </submittedName>
</protein>
<organism evidence="3 4">
    <name type="scientific">Aquatica leii</name>
    <dbReference type="NCBI Taxonomy" id="1421715"/>
    <lineage>
        <taxon>Eukaryota</taxon>
        <taxon>Metazoa</taxon>
        <taxon>Ecdysozoa</taxon>
        <taxon>Arthropoda</taxon>
        <taxon>Hexapoda</taxon>
        <taxon>Insecta</taxon>
        <taxon>Pterygota</taxon>
        <taxon>Neoptera</taxon>
        <taxon>Endopterygota</taxon>
        <taxon>Coleoptera</taxon>
        <taxon>Polyphaga</taxon>
        <taxon>Elateriformia</taxon>
        <taxon>Elateroidea</taxon>
        <taxon>Lampyridae</taxon>
        <taxon>Luciolinae</taxon>
        <taxon>Aquatica</taxon>
    </lineage>
</organism>
<sequence length="225" mass="25456">MISFVFLLLFVISLSSSEETKYELGKDSYIDAYIATHDLNKSKIKRKVNVEKEGQSYGPPEAGYDYGPAPYPPSRPVYGPPHPNYAPEPMFGIPYALTSIIDKIKSKLEVLTILKLLLKLVLFKKFVSFVGIICLLLFIPWLKDSKYGQHHGGGDDNGDDDDAAMRRIKNGHLDDDHLNNITVYIFEAIEKFTQIDKRKAVNGKNCTSVYCKVNRIAKQFADKFN</sequence>
<gene>
    <name evidence="3" type="ORF">RN001_007025</name>
</gene>
<feature type="chain" id="PRO_5042817676" evidence="2">
    <location>
        <begin position="18"/>
        <end position="225"/>
    </location>
</feature>